<gene>
    <name evidence="2" type="ORF">GAQ34_24290</name>
</gene>
<dbReference type="PANTHER" id="PTHR32309:SF13">
    <property type="entry name" value="FERRIC ENTEROBACTIN TRANSPORT PROTEIN FEPE"/>
    <property type="match status" value="1"/>
</dbReference>
<dbReference type="RefSeq" id="WP_151874904.1">
    <property type="nucleotide sequence ID" value="NZ_WCUA01000313.1"/>
</dbReference>
<dbReference type="Proteomes" id="UP000442334">
    <property type="component" value="Unassembled WGS sequence"/>
</dbReference>
<evidence type="ECO:0000313" key="3">
    <source>
        <dbReference type="Proteomes" id="UP000442334"/>
    </source>
</evidence>
<dbReference type="EMBL" id="WCUA01000313">
    <property type="protein sequence ID" value="KAB4174521.1"/>
    <property type="molecule type" value="Genomic_DNA"/>
</dbReference>
<sequence length="62" mass="7373">MKENSYDNNMSELDEEKVNYQELLFKYIIHWPWFIASVLACLVGAWVYLHFQTPVYQVSASI</sequence>
<dbReference type="GO" id="GO:0004713">
    <property type="term" value="F:protein tyrosine kinase activity"/>
    <property type="evidence" value="ECO:0007669"/>
    <property type="project" value="TreeGrafter"/>
</dbReference>
<protein>
    <recommendedName>
        <fullName evidence="4">Polysaccharide chain length determinant N-terminal domain-containing protein</fullName>
    </recommendedName>
</protein>
<proteinExistence type="predicted"/>
<dbReference type="AlphaFoldDB" id="A0A7J5GQJ0"/>
<keyword evidence="1" id="KW-0472">Membrane</keyword>
<organism evidence="2 3">
    <name type="scientific">Bacteroides uniformis</name>
    <dbReference type="NCBI Taxonomy" id="820"/>
    <lineage>
        <taxon>Bacteria</taxon>
        <taxon>Pseudomonadati</taxon>
        <taxon>Bacteroidota</taxon>
        <taxon>Bacteroidia</taxon>
        <taxon>Bacteroidales</taxon>
        <taxon>Bacteroidaceae</taxon>
        <taxon>Bacteroides</taxon>
    </lineage>
</organism>
<comment type="caution">
    <text evidence="2">The sequence shown here is derived from an EMBL/GenBank/DDBJ whole genome shotgun (WGS) entry which is preliminary data.</text>
</comment>
<evidence type="ECO:0000313" key="2">
    <source>
        <dbReference type="EMBL" id="KAB4174521.1"/>
    </source>
</evidence>
<name>A0A7J5GQJ0_BACUN</name>
<dbReference type="GO" id="GO:0005886">
    <property type="term" value="C:plasma membrane"/>
    <property type="evidence" value="ECO:0007669"/>
    <property type="project" value="TreeGrafter"/>
</dbReference>
<evidence type="ECO:0008006" key="4">
    <source>
        <dbReference type="Google" id="ProtNLM"/>
    </source>
</evidence>
<keyword evidence="1" id="KW-0812">Transmembrane</keyword>
<feature type="transmembrane region" description="Helical" evidence="1">
    <location>
        <begin position="28"/>
        <end position="49"/>
    </location>
</feature>
<dbReference type="PANTHER" id="PTHR32309">
    <property type="entry name" value="TYROSINE-PROTEIN KINASE"/>
    <property type="match status" value="1"/>
</dbReference>
<reference evidence="2 3" key="1">
    <citation type="journal article" date="2019" name="Nat. Med.">
        <title>A library of human gut bacterial isolates paired with longitudinal multiomics data enables mechanistic microbiome research.</title>
        <authorList>
            <person name="Poyet M."/>
            <person name="Groussin M."/>
            <person name="Gibbons S.M."/>
            <person name="Avila-Pacheco J."/>
            <person name="Jiang X."/>
            <person name="Kearney S.M."/>
            <person name="Perrotta A.R."/>
            <person name="Berdy B."/>
            <person name="Zhao S."/>
            <person name="Lieberman T.D."/>
            <person name="Swanson P.K."/>
            <person name="Smith M."/>
            <person name="Roesemann S."/>
            <person name="Alexander J.E."/>
            <person name="Rich S.A."/>
            <person name="Livny J."/>
            <person name="Vlamakis H."/>
            <person name="Clish C."/>
            <person name="Bullock K."/>
            <person name="Deik A."/>
            <person name="Scott J."/>
            <person name="Pierce K.A."/>
            <person name="Xavier R.J."/>
            <person name="Alm E.J."/>
        </authorList>
    </citation>
    <scope>NUCLEOTIDE SEQUENCE [LARGE SCALE GENOMIC DNA]</scope>
    <source>
        <strain evidence="2 3">BIOML-A21</strain>
    </source>
</reference>
<accession>A0A7J5GQJ0</accession>
<feature type="non-terminal residue" evidence="2">
    <location>
        <position position="62"/>
    </location>
</feature>
<keyword evidence="1" id="KW-1133">Transmembrane helix</keyword>
<dbReference type="InterPro" id="IPR050445">
    <property type="entry name" value="Bact_polysacc_biosynth/exp"/>
</dbReference>
<evidence type="ECO:0000256" key="1">
    <source>
        <dbReference type="SAM" id="Phobius"/>
    </source>
</evidence>